<feature type="region of interest" description="Disordered" evidence="1">
    <location>
        <begin position="1"/>
        <end position="21"/>
    </location>
</feature>
<feature type="transmembrane region" description="Helical" evidence="2">
    <location>
        <begin position="128"/>
        <end position="145"/>
    </location>
</feature>
<evidence type="ECO:0000256" key="2">
    <source>
        <dbReference type="SAM" id="Phobius"/>
    </source>
</evidence>
<keyword evidence="2" id="KW-0472">Membrane</keyword>
<evidence type="ECO:0000313" key="4">
    <source>
        <dbReference type="Proteomes" id="UP000312032"/>
    </source>
</evidence>
<protein>
    <recommendedName>
        <fullName evidence="5">Tellurium resistance protein TerC</fullName>
    </recommendedName>
</protein>
<dbReference type="OrthoDB" id="4426696at2"/>
<reference evidence="3 4" key="1">
    <citation type="submission" date="2019-06" db="EMBL/GenBank/DDBJ databases">
        <authorList>
            <person name="Li J."/>
        </authorList>
    </citation>
    <scope>NUCLEOTIDE SEQUENCE [LARGE SCALE GENOMIC DNA]</scope>
    <source>
        <strain evidence="3 4">LMG 28165</strain>
    </source>
</reference>
<dbReference type="Proteomes" id="UP000312032">
    <property type="component" value="Unassembled WGS sequence"/>
</dbReference>
<name>A0A5C4U318_9CORY</name>
<keyword evidence="4" id="KW-1185">Reference proteome</keyword>
<accession>A0A5C4U318</accession>
<organism evidence="3 4">
    <name type="scientific">Corynebacterium tapiri</name>
    <dbReference type="NCBI Taxonomy" id="1448266"/>
    <lineage>
        <taxon>Bacteria</taxon>
        <taxon>Bacillati</taxon>
        <taxon>Actinomycetota</taxon>
        <taxon>Actinomycetes</taxon>
        <taxon>Mycobacteriales</taxon>
        <taxon>Corynebacteriaceae</taxon>
        <taxon>Corynebacterium</taxon>
    </lineage>
</organism>
<keyword evidence="2" id="KW-1133">Transmembrane helix</keyword>
<feature type="transmembrane region" description="Helical" evidence="2">
    <location>
        <begin position="105"/>
        <end position="122"/>
    </location>
</feature>
<keyword evidence="2" id="KW-0812">Transmembrane</keyword>
<dbReference type="EMBL" id="VDHJ01000008">
    <property type="protein sequence ID" value="TNL97297.1"/>
    <property type="molecule type" value="Genomic_DNA"/>
</dbReference>
<evidence type="ECO:0000313" key="3">
    <source>
        <dbReference type="EMBL" id="TNL97297.1"/>
    </source>
</evidence>
<dbReference type="RefSeq" id="WP_139465679.1">
    <property type="nucleotide sequence ID" value="NZ_VDHJ01000008.1"/>
</dbReference>
<feature type="transmembrane region" description="Helical" evidence="2">
    <location>
        <begin position="33"/>
        <end position="55"/>
    </location>
</feature>
<evidence type="ECO:0008006" key="5">
    <source>
        <dbReference type="Google" id="ProtNLM"/>
    </source>
</evidence>
<dbReference type="AlphaFoldDB" id="A0A5C4U318"/>
<proteinExistence type="predicted"/>
<sequence length="154" mass="16316">MSMFPTPFSPGDPNRSWRDDYAEGDGVPNSLTIAWVLTVGAAALMLISAIIMLTAGFQGGDAPLEVIAAFERSQRVVAVSNILGAVALGWTVAAMRRGVRHSRRWYTALSALVIAVNVAGFVVTVASFAAIVIVGLLAFALVYAFRPSATAYLR</sequence>
<evidence type="ECO:0000256" key="1">
    <source>
        <dbReference type="SAM" id="MobiDB-lite"/>
    </source>
</evidence>
<comment type="caution">
    <text evidence="3">The sequence shown here is derived from an EMBL/GenBank/DDBJ whole genome shotgun (WGS) entry which is preliminary data.</text>
</comment>
<gene>
    <name evidence="3" type="ORF">FHE74_06390</name>
</gene>